<protein>
    <submittedName>
        <fullName evidence="2">Uncharacterized protein</fullName>
    </submittedName>
</protein>
<sequence>MFSPRNPPRPISVLAAMCIAHSSSSMASNFPERVTRASLPNLRRGNISHRKHALGEPSQKPQMQENASWGRKTTYTLSDRNRQATATDHRRGQRSGNVSIEQARNRATHQRGHPVICVDCAILTTRRCSDAVTVQLLLGTAVYFLRESDPTYFLTRKNARARSSKRQNASWGRKVDRDRHSIVDRLSTKHCDAQAASNQAVVVPPTEPQEEQKQGVAMARPTSEIMSARVRVTAAGDFGRF</sequence>
<evidence type="ECO:0000313" key="2">
    <source>
        <dbReference type="EMBL" id="KAJ7041030.1"/>
    </source>
</evidence>
<feature type="region of interest" description="Disordered" evidence="1">
    <location>
        <begin position="40"/>
        <end position="107"/>
    </location>
</feature>
<evidence type="ECO:0000313" key="3">
    <source>
        <dbReference type="Proteomes" id="UP001218188"/>
    </source>
</evidence>
<evidence type="ECO:0000256" key="1">
    <source>
        <dbReference type="SAM" id="MobiDB-lite"/>
    </source>
</evidence>
<proteinExistence type="predicted"/>
<comment type="caution">
    <text evidence="2">The sequence shown here is derived from an EMBL/GenBank/DDBJ whole genome shotgun (WGS) entry which is preliminary data.</text>
</comment>
<dbReference type="AlphaFoldDB" id="A0AAD6XA75"/>
<gene>
    <name evidence="2" type="ORF">C8F04DRAFT_187371</name>
</gene>
<organism evidence="2 3">
    <name type="scientific">Mycena alexandri</name>
    <dbReference type="NCBI Taxonomy" id="1745969"/>
    <lineage>
        <taxon>Eukaryota</taxon>
        <taxon>Fungi</taxon>
        <taxon>Dikarya</taxon>
        <taxon>Basidiomycota</taxon>
        <taxon>Agaricomycotina</taxon>
        <taxon>Agaricomycetes</taxon>
        <taxon>Agaricomycetidae</taxon>
        <taxon>Agaricales</taxon>
        <taxon>Marasmiineae</taxon>
        <taxon>Mycenaceae</taxon>
        <taxon>Mycena</taxon>
    </lineage>
</organism>
<dbReference type="EMBL" id="JARJCM010000019">
    <property type="protein sequence ID" value="KAJ7041030.1"/>
    <property type="molecule type" value="Genomic_DNA"/>
</dbReference>
<feature type="region of interest" description="Disordered" evidence="1">
    <location>
        <begin position="194"/>
        <end position="220"/>
    </location>
</feature>
<name>A0AAD6XA75_9AGAR</name>
<dbReference type="Proteomes" id="UP001218188">
    <property type="component" value="Unassembled WGS sequence"/>
</dbReference>
<accession>A0AAD6XA75</accession>
<reference evidence="2" key="1">
    <citation type="submission" date="2023-03" db="EMBL/GenBank/DDBJ databases">
        <title>Massive genome expansion in bonnet fungi (Mycena s.s.) driven by repeated elements and novel gene families across ecological guilds.</title>
        <authorList>
            <consortium name="Lawrence Berkeley National Laboratory"/>
            <person name="Harder C.B."/>
            <person name="Miyauchi S."/>
            <person name="Viragh M."/>
            <person name="Kuo A."/>
            <person name="Thoen E."/>
            <person name="Andreopoulos B."/>
            <person name="Lu D."/>
            <person name="Skrede I."/>
            <person name="Drula E."/>
            <person name="Henrissat B."/>
            <person name="Morin E."/>
            <person name="Kohler A."/>
            <person name="Barry K."/>
            <person name="LaButti K."/>
            <person name="Morin E."/>
            <person name="Salamov A."/>
            <person name="Lipzen A."/>
            <person name="Mereny Z."/>
            <person name="Hegedus B."/>
            <person name="Baldrian P."/>
            <person name="Stursova M."/>
            <person name="Weitz H."/>
            <person name="Taylor A."/>
            <person name="Grigoriev I.V."/>
            <person name="Nagy L.G."/>
            <person name="Martin F."/>
            <person name="Kauserud H."/>
        </authorList>
    </citation>
    <scope>NUCLEOTIDE SEQUENCE</scope>
    <source>
        <strain evidence="2">CBHHK200</strain>
    </source>
</reference>
<feature type="compositionally biased region" description="Basic and acidic residues" evidence="1">
    <location>
        <begin position="79"/>
        <end position="90"/>
    </location>
</feature>
<keyword evidence="3" id="KW-1185">Reference proteome</keyword>
<feature type="compositionally biased region" description="Polar residues" evidence="1">
    <location>
        <begin position="59"/>
        <end position="78"/>
    </location>
</feature>